<evidence type="ECO:0000313" key="2">
    <source>
        <dbReference type="Proteomes" id="UP000006744"/>
    </source>
</evidence>
<dbReference type="Proteomes" id="UP000006744">
    <property type="component" value="Plasmid pG9842_140"/>
</dbReference>
<dbReference type="KEGG" id="bcg:BCG9842_A0063"/>
<evidence type="ECO:0000313" key="1">
    <source>
        <dbReference type="EMBL" id="ACK98818.1"/>
    </source>
</evidence>
<accession>B7IZQ6</accession>
<reference evidence="1 2" key="1">
    <citation type="submission" date="2008-10" db="EMBL/GenBank/DDBJ databases">
        <title>Genome sequence of Bacillus cereus G9842.</title>
        <authorList>
            <person name="Dodson R.J."/>
            <person name="Durkin A.S."/>
            <person name="Rosovitz M.J."/>
            <person name="Rasko D.A."/>
            <person name="Hoffmaster A."/>
            <person name="Ravel J."/>
            <person name="Sutton G."/>
        </authorList>
    </citation>
    <scope>NUCLEOTIDE SEQUENCE [LARGE SCALE GENOMIC DNA]</scope>
    <source>
        <strain evidence="1 2">G9842</strain>
        <plasmid evidence="1 2">pG9842_140</plasmid>
    </source>
</reference>
<dbReference type="AlphaFoldDB" id="B7IZQ6"/>
<dbReference type="HOGENOM" id="CLU_3164231_0_0_9"/>
<geneLocation type="plasmid" evidence="1 2">
    <name>pG9842_140</name>
</geneLocation>
<keyword evidence="1" id="KW-0614">Plasmid</keyword>
<dbReference type="EMBL" id="CP001188">
    <property type="protein sequence ID" value="ACK98818.1"/>
    <property type="molecule type" value="Genomic_DNA"/>
</dbReference>
<name>B7IZQ6_BACC2</name>
<gene>
    <name evidence="1" type="ordered locus">BCG9842_A0063</name>
</gene>
<organism evidence="1 2">
    <name type="scientific">Bacillus cereus (strain G9842)</name>
    <dbReference type="NCBI Taxonomy" id="405531"/>
    <lineage>
        <taxon>Bacteria</taxon>
        <taxon>Bacillati</taxon>
        <taxon>Bacillota</taxon>
        <taxon>Bacilli</taxon>
        <taxon>Bacillales</taxon>
        <taxon>Bacillaceae</taxon>
        <taxon>Bacillus</taxon>
        <taxon>Bacillus cereus group</taxon>
    </lineage>
</organism>
<proteinExistence type="predicted"/>
<protein>
    <submittedName>
        <fullName evidence="1">Uncharacterized protein</fullName>
    </submittedName>
</protein>
<sequence length="47" mass="5314">MSNLDILTILNKKSDSITILTFDGDSIIKIQSISTRIPLLVKYTNYI</sequence>